<dbReference type="GO" id="GO:0020037">
    <property type="term" value="F:heme binding"/>
    <property type="evidence" value="ECO:0007669"/>
    <property type="project" value="InterPro"/>
</dbReference>
<dbReference type="OrthoDB" id="10006136at2759"/>
<dbReference type="InterPro" id="IPR050532">
    <property type="entry name" value="Globin-like_OT"/>
</dbReference>
<dbReference type="GO" id="GO:0005344">
    <property type="term" value="F:oxygen carrier activity"/>
    <property type="evidence" value="ECO:0000318"/>
    <property type="project" value="GO_Central"/>
</dbReference>
<dbReference type="SUPFAM" id="SSF46458">
    <property type="entry name" value="Globin-like"/>
    <property type="match status" value="1"/>
</dbReference>
<dbReference type="Proteomes" id="UP000001554">
    <property type="component" value="Chromosome 1"/>
</dbReference>
<evidence type="ECO:0000256" key="3">
    <source>
        <dbReference type="ARBA" id="ARBA00022723"/>
    </source>
</evidence>
<keyword evidence="5" id="KW-0561">Oxygen transport</keyword>
<keyword evidence="8" id="KW-1185">Reference proteome</keyword>
<dbReference type="PANTHER" id="PTHR46458:SF5">
    <property type="entry name" value="GLOBIN FAMILY PROFILE DOMAIN-CONTAINING PROTEIN"/>
    <property type="match status" value="1"/>
</dbReference>
<evidence type="ECO:0000313" key="9">
    <source>
        <dbReference type="RefSeq" id="XP_035697242.1"/>
    </source>
</evidence>
<gene>
    <name evidence="9" type="primary">LOC118430442</name>
</gene>
<feature type="compositionally biased region" description="Pro residues" evidence="6">
    <location>
        <begin position="29"/>
        <end position="40"/>
    </location>
</feature>
<organism evidence="8 9">
    <name type="scientific">Branchiostoma floridae</name>
    <name type="common">Florida lancelet</name>
    <name type="synonym">Amphioxus</name>
    <dbReference type="NCBI Taxonomy" id="7739"/>
    <lineage>
        <taxon>Eukaryota</taxon>
        <taxon>Metazoa</taxon>
        <taxon>Chordata</taxon>
        <taxon>Cephalochordata</taxon>
        <taxon>Leptocardii</taxon>
        <taxon>Amphioxiformes</taxon>
        <taxon>Branchiostomatidae</taxon>
        <taxon>Branchiostoma</taxon>
    </lineage>
</organism>
<dbReference type="PANTHER" id="PTHR46458">
    <property type="entry name" value="BLR2807 PROTEIN"/>
    <property type="match status" value="1"/>
</dbReference>
<dbReference type="InterPro" id="IPR012292">
    <property type="entry name" value="Globin/Proto"/>
</dbReference>
<dbReference type="GeneID" id="118430442"/>
<accession>A0A9J7M9S1</accession>
<evidence type="ECO:0000256" key="2">
    <source>
        <dbReference type="ARBA" id="ARBA00022617"/>
    </source>
</evidence>
<dbReference type="AlphaFoldDB" id="A0A9J7M9S1"/>
<proteinExistence type="inferred from homology"/>
<reference evidence="8" key="1">
    <citation type="journal article" date="2020" name="Nat. Ecol. Evol.">
        <title>Deeply conserved synteny resolves early events in vertebrate evolution.</title>
        <authorList>
            <person name="Simakov O."/>
            <person name="Marletaz F."/>
            <person name="Yue J.X."/>
            <person name="O'Connell B."/>
            <person name="Jenkins J."/>
            <person name="Brandt A."/>
            <person name="Calef R."/>
            <person name="Tung C.H."/>
            <person name="Huang T.K."/>
            <person name="Schmutz J."/>
            <person name="Satoh N."/>
            <person name="Yu J.K."/>
            <person name="Putnam N.H."/>
            <person name="Green R.E."/>
            <person name="Rokhsar D.S."/>
        </authorList>
    </citation>
    <scope>NUCLEOTIDE SEQUENCE [LARGE SCALE GENOMIC DNA]</scope>
    <source>
        <strain evidence="8">S238N-H82</strain>
    </source>
</reference>
<evidence type="ECO:0000256" key="1">
    <source>
        <dbReference type="ARBA" id="ARBA00008705"/>
    </source>
</evidence>
<dbReference type="RefSeq" id="XP_035697242.1">
    <property type="nucleotide sequence ID" value="XM_035841349.1"/>
</dbReference>
<dbReference type="GO" id="GO:0001666">
    <property type="term" value="P:response to hypoxia"/>
    <property type="evidence" value="ECO:0000318"/>
    <property type="project" value="GO_Central"/>
</dbReference>
<keyword evidence="5" id="KW-0813">Transport</keyword>
<dbReference type="InterPro" id="IPR009050">
    <property type="entry name" value="Globin-like_sf"/>
</dbReference>
<name>A0A9J7M9S1_BRAFL</name>
<evidence type="ECO:0000256" key="5">
    <source>
        <dbReference type="RuleBase" id="RU000356"/>
    </source>
</evidence>
<dbReference type="Gene3D" id="1.10.490.10">
    <property type="entry name" value="Globins"/>
    <property type="match status" value="1"/>
</dbReference>
<dbReference type="InterPro" id="IPR000971">
    <property type="entry name" value="Globin"/>
</dbReference>
<evidence type="ECO:0000313" key="8">
    <source>
        <dbReference type="Proteomes" id="UP000001554"/>
    </source>
</evidence>
<feature type="domain" description="Globin" evidence="7">
    <location>
        <begin position="43"/>
        <end position="193"/>
    </location>
</feature>
<dbReference type="PROSITE" id="PS01033">
    <property type="entry name" value="GLOBIN"/>
    <property type="match status" value="1"/>
</dbReference>
<protein>
    <submittedName>
        <fullName evidence="9">Cytoglobin-1-like</fullName>
    </submittedName>
</protein>
<keyword evidence="3" id="KW-0479">Metal-binding</keyword>
<comment type="similarity">
    <text evidence="1 5">Belongs to the globin family.</text>
</comment>
<evidence type="ECO:0000259" key="7">
    <source>
        <dbReference type="PROSITE" id="PS01033"/>
    </source>
</evidence>
<keyword evidence="4" id="KW-0408">Iron</keyword>
<dbReference type="KEGG" id="bfo:118430442"/>
<keyword evidence="2 5" id="KW-0349">Heme</keyword>
<sequence>MPKGPSISRGDHMGCSASMTGMGRAGPALPEPEAPPPVDPRLPLDARQKFHLEKSWKSVARNIDRAGMFMFLRLFRDCPEMIEKYPELRGMDDQEELRNSQFLQEHSQRVLDAFDHTIDSLDDVDYVIQLLKKIGQMHADLELKPDDMWKLEQPFLAAVAECLEDRYTPKFQEIYSKLITFIIEHVVNGFDPH</sequence>
<dbReference type="OMA" id="CMFIKLF"/>
<evidence type="ECO:0000256" key="6">
    <source>
        <dbReference type="SAM" id="MobiDB-lite"/>
    </source>
</evidence>
<feature type="region of interest" description="Disordered" evidence="6">
    <location>
        <begin position="1"/>
        <end position="40"/>
    </location>
</feature>
<dbReference type="Pfam" id="PF00042">
    <property type="entry name" value="Globin"/>
    <property type="match status" value="1"/>
</dbReference>
<evidence type="ECO:0000256" key="4">
    <source>
        <dbReference type="ARBA" id="ARBA00023004"/>
    </source>
</evidence>
<dbReference type="GO" id="GO:0015671">
    <property type="term" value="P:oxygen transport"/>
    <property type="evidence" value="ECO:0000318"/>
    <property type="project" value="GO_Central"/>
</dbReference>
<dbReference type="CDD" id="cd14766">
    <property type="entry name" value="CeGLB25-like"/>
    <property type="match status" value="1"/>
</dbReference>
<dbReference type="GO" id="GO:0019825">
    <property type="term" value="F:oxygen binding"/>
    <property type="evidence" value="ECO:0000318"/>
    <property type="project" value="GO_Central"/>
</dbReference>
<reference evidence="9" key="2">
    <citation type="submission" date="2025-08" db="UniProtKB">
        <authorList>
            <consortium name="RefSeq"/>
        </authorList>
    </citation>
    <scope>IDENTIFICATION</scope>
    <source>
        <strain evidence="9">S238N-H82</strain>
        <tissue evidence="9">Testes</tissue>
    </source>
</reference>
<dbReference type="GO" id="GO:0046872">
    <property type="term" value="F:metal ion binding"/>
    <property type="evidence" value="ECO:0007669"/>
    <property type="project" value="UniProtKB-KW"/>
</dbReference>